<dbReference type="Gene3D" id="3.40.190.10">
    <property type="entry name" value="Periplasmic binding protein-like II"/>
    <property type="match status" value="2"/>
</dbReference>
<proteinExistence type="predicted"/>
<sequence>MPQLFMRTLLMVPLLALAVWHSTLAAAPLQVVTEELPPYNMTANGQVTGMSTEVVQAVLARLGLQVPIQVMPWARAYDVAQHQSDVLIYSIARTPQREKLFQWVGSIAPSRWYLYSASSRPIELNDLNDAKRYQVATVNQDAGEQYLVAHGFALGQALQSSTRYELDYQKLKRGHVDLWISNELNANYIVRELGDDPAKEITPALALPELGGKDGLYMAFSPQTSAEWVERFRKALRQVREDGTYDAIARKWL</sequence>
<feature type="chain" id="PRO_5046422699" evidence="1">
    <location>
        <begin position="26"/>
        <end position="253"/>
    </location>
</feature>
<feature type="signal peptide" evidence="1">
    <location>
        <begin position="1"/>
        <end position="25"/>
    </location>
</feature>
<name>A0ABR7Z5G2_9PSED</name>
<dbReference type="PANTHER" id="PTHR38834">
    <property type="entry name" value="PERIPLASMIC SUBSTRATE BINDING PROTEIN FAMILY 3"/>
    <property type="match status" value="1"/>
</dbReference>
<gene>
    <name evidence="3" type="ORF">HAQ05_18530</name>
</gene>
<keyword evidence="1" id="KW-0732">Signal</keyword>
<dbReference type="Pfam" id="PF00497">
    <property type="entry name" value="SBP_bac_3"/>
    <property type="match status" value="1"/>
</dbReference>
<dbReference type="Proteomes" id="UP000805841">
    <property type="component" value="Unassembled WGS sequence"/>
</dbReference>
<feature type="domain" description="Solute-binding protein family 3/N-terminal" evidence="2">
    <location>
        <begin position="28"/>
        <end position="253"/>
    </location>
</feature>
<evidence type="ECO:0000259" key="2">
    <source>
        <dbReference type="SMART" id="SM00062"/>
    </source>
</evidence>
<comment type="caution">
    <text evidence="3">The sequence shown here is derived from an EMBL/GenBank/DDBJ whole genome shotgun (WGS) entry which is preliminary data.</text>
</comment>
<evidence type="ECO:0000313" key="3">
    <source>
        <dbReference type="EMBL" id="MBD1600687.1"/>
    </source>
</evidence>
<accession>A0ABR7Z5G2</accession>
<dbReference type="PANTHER" id="PTHR38834:SF3">
    <property type="entry name" value="SOLUTE-BINDING PROTEIN FAMILY 3_N-TERMINAL DOMAIN-CONTAINING PROTEIN"/>
    <property type="match status" value="1"/>
</dbReference>
<dbReference type="RefSeq" id="WP_190423203.1">
    <property type="nucleotide sequence ID" value="NZ_JAAOCA010000024.1"/>
</dbReference>
<dbReference type="SUPFAM" id="SSF53850">
    <property type="entry name" value="Periplasmic binding protein-like II"/>
    <property type="match status" value="1"/>
</dbReference>
<evidence type="ECO:0000256" key="1">
    <source>
        <dbReference type="SAM" id="SignalP"/>
    </source>
</evidence>
<reference evidence="3 4" key="1">
    <citation type="journal article" date="2020" name="Insects">
        <title>Bacteria Belonging to Pseudomonas typographi sp. nov. from the Bark Beetle Ips typographus Have Genomic Potential to Aid in the Host Ecology.</title>
        <authorList>
            <person name="Peral-Aranega E."/>
            <person name="Saati-Santamaria Z."/>
            <person name="Kolarik M."/>
            <person name="Rivas R."/>
            <person name="Garcia-Fraile P."/>
        </authorList>
    </citation>
    <scope>NUCLEOTIDE SEQUENCE [LARGE SCALE GENOMIC DNA]</scope>
    <source>
        <strain evidence="3 4">CA3A</strain>
    </source>
</reference>
<dbReference type="InterPro" id="IPR001638">
    <property type="entry name" value="Solute-binding_3/MltF_N"/>
</dbReference>
<protein>
    <submittedName>
        <fullName evidence="3">Amino acid ABC transporter substrate-binding protein</fullName>
    </submittedName>
</protein>
<evidence type="ECO:0000313" key="4">
    <source>
        <dbReference type="Proteomes" id="UP000805841"/>
    </source>
</evidence>
<keyword evidence="4" id="KW-1185">Reference proteome</keyword>
<organism evidence="3 4">
    <name type="scientific">Pseudomonas typographi</name>
    <dbReference type="NCBI Taxonomy" id="2715964"/>
    <lineage>
        <taxon>Bacteria</taxon>
        <taxon>Pseudomonadati</taxon>
        <taxon>Pseudomonadota</taxon>
        <taxon>Gammaproteobacteria</taxon>
        <taxon>Pseudomonadales</taxon>
        <taxon>Pseudomonadaceae</taxon>
        <taxon>Pseudomonas</taxon>
    </lineage>
</organism>
<dbReference type="SMART" id="SM00062">
    <property type="entry name" value="PBPb"/>
    <property type="match status" value="1"/>
</dbReference>
<dbReference type="EMBL" id="JAAOCA010000024">
    <property type="protein sequence ID" value="MBD1600687.1"/>
    <property type="molecule type" value="Genomic_DNA"/>
</dbReference>